<sequence length="118" mass="13499">MAHDPLQYPKSGIGSHQQEQIWRSPFMVNTDINAHKLRFLKNIIDPIDDHRFVDDFCNKTDLTFVWYLHQARQGSGLEAPNCNDEVNGVLSMTTGGDEDDSGELTQMCECWKLAHCYP</sequence>
<reference evidence="1" key="1">
    <citation type="journal article" date="2015" name="Nature">
        <title>Complex archaea that bridge the gap between prokaryotes and eukaryotes.</title>
        <authorList>
            <person name="Spang A."/>
            <person name="Saw J.H."/>
            <person name="Jorgensen S.L."/>
            <person name="Zaremba-Niedzwiedzka K."/>
            <person name="Martijn J."/>
            <person name="Lind A.E."/>
            <person name="van Eijk R."/>
            <person name="Schleper C."/>
            <person name="Guy L."/>
            <person name="Ettema T.J."/>
        </authorList>
    </citation>
    <scope>NUCLEOTIDE SEQUENCE</scope>
</reference>
<proteinExistence type="predicted"/>
<comment type="caution">
    <text evidence="1">The sequence shown here is derived from an EMBL/GenBank/DDBJ whole genome shotgun (WGS) entry which is preliminary data.</text>
</comment>
<protein>
    <submittedName>
        <fullName evidence="1">Uncharacterized protein</fullName>
    </submittedName>
</protein>
<name>A0A0F8YQ41_9ZZZZ</name>
<accession>A0A0F8YQ41</accession>
<dbReference type="EMBL" id="LAZR01052207">
    <property type="protein sequence ID" value="KKK83472.1"/>
    <property type="molecule type" value="Genomic_DNA"/>
</dbReference>
<feature type="non-terminal residue" evidence="1">
    <location>
        <position position="118"/>
    </location>
</feature>
<organism evidence="1">
    <name type="scientific">marine sediment metagenome</name>
    <dbReference type="NCBI Taxonomy" id="412755"/>
    <lineage>
        <taxon>unclassified sequences</taxon>
        <taxon>metagenomes</taxon>
        <taxon>ecological metagenomes</taxon>
    </lineage>
</organism>
<dbReference type="AlphaFoldDB" id="A0A0F8YQ41"/>
<gene>
    <name evidence="1" type="ORF">LCGC14_2793050</name>
</gene>
<evidence type="ECO:0000313" key="1">
    <source>
        <dbReference type="EMBL" id="KKK83472.1"/>
    </source>
</evidence>